<dbReference type="Pfam" id="PF12585">
    <property type="entry name" value="DUF3759"/>
    <property type="match status" value="1"/>
</dbReference>
<dbReference type="EMBL" id="GL883103">
    <property type="protein sequence ID" value="EGG07602.1"/>
    <property type="molecule type" value="Genomic_DNA"/>
</dbReference>
<protein>
    <submittedName>
        <fullName evidence="1">Uncharacterized protein</fullName>
    </submittedName>
</protein>
<gene>
    <name evidence="1" type="ORF">MELLADRAFT_105591</name>
</gene>
<sequence length="113" mass="12371">MGLFSHFSKEHRANAEFEQLTRRGPNEGSRKASVTHQLLAGAAAYAACKAYQDHKRRHGRPVNHAQAKQIACGLAGVMVDRLIESRGLTSIDNHRAKDAAMVAVMSALDRDGY</sequence>
<dbReference type="PANTHER" id="PTHR37450">
    <property type="entry name" value="CIPC PROTEIN"/>
    <property type="match status" value="1"/>
</dbReference>
<evidence type="ECO:0000313" key="1">
    <source>
        <dbReference type="EMBL" id="EGG07602.1"/>
    </source>
</evidence>
<dbReference type="VEuPathDB" id="FungiDB:MELLADRAFT_105591"/>
<name>F4RIQ7_MELLP</name>
<dbReference type="HOGENOM" id="CLU_143683_2_1_1"/>
<dbReference type="Proteomes" id="UP000001072">
    <property type="component" value="Unassembled WGS sequence"/>
</dbReference>
<dbReference type="InterPro" id="IPR022234">
    <property type="entry name" value="DUF3759"/>
</dbReference>
<keyword evidence="2" id="KW-1185">Reference proteome</keyword>
<dbReference type="AlphaFoldDB" id="F4RIQ7"/>
<reference evidence="2" key="1">
    <citation type="journal article" date="2011" name="Proc. Natl. Acad. Sci. U.S.A.">
        <title>Obligate biotrophy features unraveled by the genomic analysis of rust fungi.</title>
        <authorList>
            <person name="Duplessis S."/>
            <person name="Cuomo C.A."/>
            <person name="Lin Y.-C."/>
            <person name="Aerts A."/>
            <person name="Tisserant E."/>
            <person name="Veneault-Fourrey C."/>
            <person name="Joly D.L."/>
            <person name="Hacquard S."/>
            <person name="Amselem J."/>
            <person name="Cantarel B.L."/>
            <person name="Chiu R."/>
            <person name="Coutinho P.M."/>
            <person name="Feau N."/>
            <person name="Field M."/>
            <person name="Frey P."/>
            <person name="Gelhaye E."/>
            <person name="Goldberg J."/>
            <person name="Grabherr M.G."/>
            <person name="Kodira C.D."/>
            <person name="Kohler A."/>
            <person name="Kuees U."/>
            <person name="Lindquist E.A."/>
            <person name="Lucas S.M."/>
            <person name="Mago R."/>
            <person name="Mauceli E."/>
            <person name="Morin E."/>
            <person name="Murat C."/>
            <person name="Pangilinan J.L."/>
            <person name="Park R."/>
            <person name="Pearson M."/>
            <person name="Quesneville H."/>
            <person name="Rouhier N."/>
            <person name="Sakthikumar S."/>
            <person name="Salamov A.A."/>
            <person name="Schmutz J."/>
            <person name="Selles B."/>
            <person name="Shapiro H."/>
            <person name="Tanguay P."/>
            <person name="Tuskan G.A."/>
            <person name="Henrissat B."/>
            <person name="Van de Peer Y."/>
            <person name="Rouze P."/>
            <person name="Ellis J.G."/>
            <person name="Dodds P.N."/>
            <person name="Schein J.E."/>
            <person name="Zhong S."/>
            <person name="Hamelin R.C."/>
            <person name="Grigoriev I.V."/>
            <person name="Szabo L.J."/>
            <person name="Martin F."/>
        </authorList>
    </citation>
    <scope>NUCLEOTIDE SEQUENCE [LARGE SCALE GENOMIC DNA]</scope>
    <source>
        <strain evidence="2">98AG31 / pathotype 3-4-7</strain>
    </source>
</reference>
<dbReference type="RefSeq" id="XP_007408934.1">
    <property type="nucleotide sequence ID" value="XM_007408872.1"/>
</dbReference>
<dbReference type="GeneID" id="18922659"/>
<organism evidence="2">
    <name type="scientific">Melampsora larici-populina (strain 98AG31 / pathotype 3-4-7)</name>
    <name type="common">Poplar leaf rust fungus</name>
    <dbReference type="NCBI Taxonomy" id="747676"/>
    <lineage>
        <taxon>Eukaryota</taxon>
        <taxon>Fungi</taxon>
        <taxon>Dikarya</taxon>
        <taxon>Basidiomycota</taxon>
        <taxon>Pucciniomycotina</taxon>
        <taxon>Pucciniomycetes</taxon>
        <taxon>Pucciniales</taxon>
        <taxon>Melampsoraceae</taxon>
        <taxon>Melampsora</taxon>
    </lineage>
</organism>
<dbReference type="OrthoDB" id="9895617at2759"/>
<accession>F4RIQ7</accession>
<dbReference type="eggNOG" id="ENOG502S76S">
    <property type="taxonomic scope" value="Eukaryota"/>
</dbReference>
<proteinExistence type="predicted"/>
<dbReference type="KEGG" id="mlr:MELLADRAFT_105591"/>
<evidence type="ECO:0000313" key="2">
    <source>
        <dbReference type="Proteomes" id="UP000001072"/>
    </source>
</evidence>
<dbReference type="InParanoid" id="F4RIQ7"/>
<dbReference type="PANTHER" id="PTHR37450:SF1">
    <property type="entry name" value="CIPC PROTEIN"/>
    <property type="match status" value="1"/>
</dbReference>